<dbReference type="AlphaFoldDB" id="A0A328X4W8"/>
<dbReference type="Pfam" id="PF19765">
    <property type="entry name" value="DUF6252"/>
    <property type="match status" value="1"/>
</dbReference>
<dbReference type="EMBL" id="QLSV01000002">
    <property type="protein sequence ID" value="RAR50349.1"/>
    <property type="molecule type" value="Genomic_DNA"/>
</dbReference>
<dbReference type="InterPro" id="IPR046219">
    <property type="entry name" value="DUF6252"/>
</dbReference>
<comment type="caution">
    <text evidence="1">The sequence shown here is derived from an EMBL/GenBank/DDBJ whole genome shotgun (WGS) entry which is preliminary data.</text>
</comment>
<dbReference type="RefSeq" id="WP_112084899.1">
    <property type="nucleotide sequence ID" value="NZ_QLSV01000002.1"/>
</dbReference>
<organism evidence="1 2">
    <name type="scientific">Flavobacterium lacus</name>
    <dbReference type="NCBI Taxonomy" id="1353778"/>
    <lineage>
        <taxon>Bacteria</taxon>
        <taxon>Pseudomonadati</taxon>
        <taxon>Bacteroidota</taxon>
        <taxon>Flavobacteriia</taxon>
        <taxon>Flavobacteriales</taxon>
        <taxon>Flavobacteriaceae</taxon>
        <taxon>Flavobacterium</taxon>
    </lineage>
</organism>
<name>A0A328X4W8_9FLAO</name>
<proteinExistence type="predicted"/>
<keyword evidence="2" id="KW-1185">Reference proteome</keyword>
<sequence length="165" mass="18197">MKNYFSLLALAFLFISCEEDVVLNSPSVQGRLENTFWRAIDSDAVLQPNGGLVITAKARLQTMTLRIPSRNVGTYVLGQNQSRVATFVFDYDESELFYSTGVTTEEDFQGDGEIKITEFDAANGTVSGSFRFNAINVANNPLGGEILNFNQGVFYKVPVTGIEED</sequence>
<dbReference type="PROSITE" id="PS51257">
    <property type="entry name" value="PROKAR_LIPOPROTEIN"/>
    <property type="match status" value="1"/>
</dbReference>
<reference evidence="1 2" key="1">
    <citation type="submission" date="2018-06" db="EMBL/GenBank/DDBJ databases">
        <title>Genomic Encyclopedia of Type Strains, Phase III (KMG-III): the genomes of soil and plant-associated and newly described type strains.</title>
        <authorList>
            <person name="Whitman W."/>
        </authorList>
    </citation>
    <scope>NUCLEOTIDE SEQUENCE [LARGE SCALE GENOMIC DNA]</scope>
    <source>
        <strain evidence="1 2">CGMCC 1.12504</strain>
    </source>
</reference>
<protein>
    <submittedName>
        <fullName evidence="1">Uncharacterized protein</fullName>
    </submittedName>
</protein>
<gene>
    <name evidence="1" type="ORF">B0I10_102148</name>
</gene>
<evidence type="ECO:0000313" key="1">
    <source>
        <dbReference type="EMBL" id="RAR50349.1"/>
    </source>
</evidence>
<dbReference type="OrthoDB" id="1448607at2"/>
<evidence type="ECO:0000313" key="2">
    <source>
        <dbReference type="Proteomes" id="UP000249518"/>
    </source>
</evidence>
<dbReference type="Proteomes" id="UP000249518">
    <property type="component" value="Unassembled WGS sequence"/>
</dbReference>
<accession>A0A328X4W8</accession>